<evidence type="ECO:0000256" key="1">
    <source>
        <dbReference type="ARBA" id="ARBA00006068"/>
    </source>
</evidence>
<dbReference type="Proteomes" id="UP001565236">
    <property type="component" value="Unassembled WGS sequence"/>
</dbReference>
<evidence type="ECO:0000313" key="3">
    <source>
        <dbReference type="EMBL" id="MEY8662628.1"/>
    </source>
</evidence>
<organism evidence="3 4">
    <name type="scientific">Ligilactobacillus faecis</name>
    <dbReference type="NCBI Taxonomy" id="762833"/>
    <lineage>
        <taxon>Bacteria</taxon>
        <taxon>Bacillati</taxon>
        <taxon>Bacillota</taxon>
        <taxon>Bacilli</taxon>
        <taxon>Lactobacillales</taxon>
        <taxon>Lactobacillaceae</taxon>
        <taxon>Ligilactobacillus</taxon>
    </lineage>
</organism>
<feature type="domain" description="Cell envelope-related transcriptional attenuator" evidence="2">
    <location>
        <begin position="89"/>
        <end position="230"/>
    </location>
</feature>
<dbReference type="PANTHER" id="PTHR33392">
    <property type="entry name" value="POLYISOPRENYL-TEICHOIC ACID--PEPTIDOGLYCAN TEICHOIC ACID TRANSFERASE TAGU"/>
    <property type="match status" value="1"/>
</dbReference>
<reference evidence="3 4" key="1">
    <citation type="submission" date="2024-03" db="EMBL/GenBank/DDBJ databases">
        <title>Mouse gut bacterial collection (mGBC) of GemPharmatech.</title>
        <authorList>
            <person name="He Y."/>
            <person name="Dong L."/>
            <person name="Wu D."/>
            <person name="Gao X."/>
            <person name="Lin Z."/>
        </authorList>
    </citation>
    <scope>NUCLEOTIDE SEQUENCE [LARGE SCALE GENOMIC DNA]</scope>
    <source>
        <strain evidence="3 4">15-30</strain>
    </source>
</reference>
<proteinExistence type="inferred from homology"/>
<comment type="caution">
    <text evidence="3">The sequence shown here is derived from an EMBL/GenBank/DDBJ whole genome shotgun (WGS) entry which is preliminary data.</text>
</comment>
<dbReference type="Gene3D" id="3.40.630.190">
    <property type="entry name" value="LCP protein"/>
    <property type="match status" value="1"/>
</dbReference>
<dbReference type="EMBL" id="JBCLUF010000023">
    <property type="protein sequence ID" value="MEY8662628.1"/>
    <property type="molecule type" value="Genomic_DNA"/>
</dbReference>
<dbReference type="NCBIfam" id="TIGR00350">
    <property type="entry name" value="lytR_cpsA_psr"/>
    <property type="match status" value="1"/>
</dbReference>
<dbReference type="InterPro" id="IPR004474">
    <property type="entry name" value="LytR_CpsA_psr"/>
</dbReference>
<dbReference type="InterPro" id="IPR050922">
    <property type="entry name" value="LytR/CpsA/Psr_CW_biosynth"/>
</dbReference>
<comment type="similarity">
    <text evidence="1">Belongs to the LytR/CpsA/Psr (LCP) family.</text>
</comment>
<gene>
    <name evidence="3" type="ORF">AALT52_06995</name>
</gene>
<evidence type="ECO:0000313" key="4">
    <source>
        <dbReference type="Proteomes" id="UP001565236"/>
    </source>
</evidence>
<protein>
    <submittedName>
        <fullName evidence="3">LCP family protein</fullName>
    </submittedName>
</protein>
<accession>A0ABV4DQ88</accession>
<dbReference type="RefSeq" id="WP_369942320.1">
    <property type="nucleotide sequence ID" value="NZ_JBCLUF010000023.1"/>
</dbReference>
<keyword evidence="4" id="KW-1185">Reference proteome</keyword>
<sequence length="310" mass="34623">MANENKKKSRKKHSWWKWVLGIVVAFLVIDVAIAAKLYYDAKKSVSTTYKTVKYNDKRQGKVNMTKGQPFSVLLLGSDTGEYGRSYQGRSDTIMVAAVTTKGTKLVSIPRDTLVTIAGHPGNNKINAAYSYDGVAGALNTLQNYLGIPIDHYIEINMKGLEQLSEAIGPVKVQNDLDFTNLGTHFPKGEVTIDSKNILAYTRMRYEDPRGDYGRQLRQRLVLEALVEKAASINSLANYQNILNAISTNMKTDLTFDDIKDIMTKYSGAKNIEQLQLKGDGQMIDGVSYEVVPQENLTKIRDTLKQTLEIN</sequence>
<name>A0ABV4DQ88_9LACO</name>
<dbReference type="Pfam" id="PF03816">
    <property type="entry name" value="LytR_cpsA_psr"/>
    <property type="match status" value="1"/>
</dbReference>
<dbReference type="PANTHER" id="PTHR33392:SF6">
    <property type="entry name" value="POLYISOPRENYL-TEICHOIC ACID--PEPTIDOGLYCAN TEICHOIC ACID TRANSFERASE TAGU"/>
    <property type="match status" value="1"/>
</dbReference>
<evidence type="ECO:0000259" key="2">
    <source>
        <dbReference type="Pfam" id="PF03816"/>
    </source>
</evidence>